<keyword evidence="2" id="KW-0812">Transmembrane</keyword>
<feature type="compositionally biased region" description="Polar residues" evidence="1">
    <location>
        <begin position="222"/>
        <end position="233"/>
    </location>
</feature>
<keyword evidence="2" id="KW-0472">Membrane</keyword>
<evidence type="ECO:0000256" key="2">
    <source>
        <dbReference type="SAM" id="Phobius"/>
    </source>
</evidence>
<accession>A0ABR2ZDL2</accession>
<keyword evidence="4" id="KW-1185">Reference proteome</keyword>
<protein>
    <submittedName>
        <fullName evidence="3">Uncharacterized protein</fullName>
    </submittedName>
</protein>
<dbReference type="EMBL" id="JBBXMP010000237">
    <property type="protein sequence ID" value="KAL0059299.1"/>
    <property type="molecule type" value="Genomic_DNA"/>
</dbReference>
<dbReference type="Proteomes" id="UP001437256">
    <property type="component" value="Unassembled WGS sequence"/>
</dbReference>
<evidence type="ECO:0000313" key="3">
    <source>
        <dbReference type="EMBL" id="KAL0059299.1"/>
    </source>
</evidence>
<reference evidence="3 4" key="1">
    <citation type="submission" date="2024-05" db="EMBL/GenBank/DDBJ databases">
        <title>A draft genome resource for the thread blight pathogen Marasmius tenuissimus strain MS-2.</title>
        <authorList>
            <person name="Yulfo-Soto G.E."/>
            <person name="Baruah I.K."/>
            <person name="Amoako-Attah I."/>
            <person name="Bukari Y."/>
            <person name="Meinhardt L.W."/>
            <person name="Bailey B.A."/>
            <person name="Cohen S.P."/>
        </authorList>
    </citation>
    <scope>NUCLEOTIDE SEQUENCE [LARGE SCALE GENOMIC DNA]</scope>
    <source>
        <strain evidence="3 4">MS-2</strain>
    </source>
</reference>
<comment type="caution">
    <text evidence="3">The sequence shown here is derived from an EMBL/GenBank/DDBJ whole genome shotgun (WGS) entry which is preliminary data.</text>
</comment>
<evidence type="ECO:0000256" key="1">
    <source>
        <dbReference type="SAM" id="MobiDB-lite"/>
    </source>
</evidence>
<evidence type="ECO:0000313" key="4">
    <source>
        <dbReference type="Proteomes" id="UP001437256"/>
    </source>
</evidence>
<keyword evidence="2" id="KW-1133">Transmembrane helix</keyword>
<feature type="transmembrane region" description="Helical" evidence="2">
    <location>
        <begin position="109"/>
        <end position="133"/>
    </location>
</feature>
<feature type="region of interest" description="Disordered" evidence="1">
    <location>
        <begin position="183"/>
        <end position="233"/>
    </location>
</feature>
<name>A0ABR2ZDL2_9AGAR</name>
<organism evidence="3 4">
    <name type="scientific">Marasmius tenuissimus</name>
    <dbReference type="NCBI Taxonomy" id="585030"/>
    <lineage>
        <taxon>Eukaryota</taxon>
        <taxon>Fungi</taxon>
        <taxon>Dikarya</taxon>
        <taxon>Basidiomycota</taxon>
        <taxon>Agaricomycotina</taxon>
        <taxon>Agaricomycetes</taxon>
        <taxon>Agaricomycetidae</taxon>
        <taxon>Agaricales</taxon>
        <taxon>Marasmiineae</taxon>
        <taxon>Marasmiaceae</taxon>
        <taxon>Marasmius</taxon>
    </lineage>
</organism>
<sequence length="233" mass="25476">MSACKWGSHLQLRRTLNGLPRWANATLNEDCAVENTAYIAYTASGAEFINIVSRGNCRVGLYCDAQARKCLQSKKDGEECTSDKECESWNCQIDGICGLDSAASFHIGAWVYVLVGLGICGGMVVTLLGLFVLHRRQRDVDREKRMQYWREQSALHQNLNQMRETARASIQSLSGLMGTTNGTRVDGAYSPVPPQGSGKGSRSGLRNKFAGDDGNSVYDDSPVQTPRVSTSGR</sequence>
<proteinExistence type="predicted"/>
<gene>
    <name evidence="3" type="ORF">AAF712_013987</name>
</gene>